<evidence type="ECO:0000256" key="22">
    <source>
        <dbReference type="ARBA" id="ARBA00023316"/>
    </source>
</evidence>
<evidence type="ECO:0000256" key="19">
    <source>
        <dbReference type="ARBA" id="ARBA00023136"/>
    </source>
</evidence>
<dbReference type="Pfam" id="PF17092">
    <property type="entry name" value="PCB_OB"/>
    <property type="match status" value="1"/>
</dbReference>
<keyword evidence="15" id="KW-0133">Cell shape</keyword>
<dbReference type="Gene3D" id="1.10.3810.10">
    <property type="entry name" value="Biosynthetic peptidoglycan transglycosylase-like"/>
    <property type="match status" value="1"/>
</dbReference>
<dbReference type="EC" id="3.4.16.4" evidence="5"/>
<comment type="catalytic activity">
    <reaction evidence="25">
        <text>[GlcNAc-(1-&gt;4)-Mur2Ac(oyl-L-Ala-gamma-D-Glu-L-Lys-D-Ala-D-Ala)](n)-di-trans,octa-cis-undecaprenyl diphosphate + beta-D-GlcNAc-(1-&gt;4)-Mur2Ac(oyl-L-Ala-gamma-D-Glu-L-Lys-D-Ala-D-Ala)-di-trans,octa-cis-undecaprenyl diphosphate = [GlcNAc-(1-&gt;4)-Mur2Ac(oyl-L-Ala-gamma-D-Glu-L-Lys-D-Ala-D-Ala)](n+1)-di-trans,octa-cis-undecaprenyl diphosphate + di-trans,octa-cis-undecaprenyl diphosphate + H(+)</text>
        <dbReference type="Rhea" id="RHEA:23708"/>
        <dbReference type="Rhea" id="RHEA-COMP:9602"/>
        <dbReference type="Rhea" id="RHEA-COMP:9603"/>
        <dbReference type="ChEBI" id="CHEBI:15378"/>
        <dbReference type="ChEBI" id="CHEBI:58405"/>
        <dbReference type="ChEBI" id="CHEBI:60033"/>
        <dbReference type="ChEBI" id="CHEBI:78435"/>
        <dbReference type="EC" id="2.4.99.28"/>
    </reaction>
</comment>
<keyword evidence="11" id="KW-0328">Glycosyltransferase</keyword>
<evidence type="ECO:0000256" key="11">
    <source>
        <dbReference type="ARBA" id="ARBA00022676"/>
    </source>
</evidence>
<dbReference type="GO" id="GO:0005886">
    <property type="term" value="C:plasma membrane"/>
    <property type="evidence" value="ECO:0007669"/>
    <property type="project" value="UniProtKB-SubCell"/>
</dbReference>
<comment type="similarity">
    <text evidence="3">In the C-terminal section; belongs to the transpeptidase family.</text>
</comment>
<comment type="pathway">
    <text evidence="26">Glycan biosynthesis.</text>
</comment>
<dbReference type="SUPFAM" id="SSF53955">
    <property type="entry name" value="Lysozyme-like"/>
    <property type="match status" value="1"/>
</dbReference>
<dbReference type="InterPro" id="IPR012338">
    <property type="entry name" value="Beta-lactam/transpept-like"/>
</dbReference>
<keyword evidence="33" id="KW-1185">Reference proteome</keyword>
<feature type="transmembrane region" description="Helical" evidence="28">
    <location>
        <begin position="25"/>
        <end position="52"/>
    </location>
</feature>
<dbReference type="Pfam" id="PF00912">
    <property type="entry name" value="Transgly"/>
    <property type="match status" value="1"/>
</dbReference>
<evidence type="ECO:0000256" key="26">
    <source>
        <dbReference type="ARBA" id="ARBA00060592"/>
    </source>
</evidence>
<feature type="region of interest" description="Disordered" evidence="27">
    <location>
        <begin position="780"/>
        <end position="817"/>
    </location>
</feature>
<dbReference type="PANTHER" id="PTHR32282">
    <property type="entry name" value="BINDING PROTEIN TRANSPEPTIDASE, PUTATIVE-RELATED"/>
    <property type="match status" value="1"/>
</dbReference>
<proteinExistence type="inferred from homology"/>
<keyword evidence="13 28" id="KW-0812">Transmembrane</keyword>
<evidence type="ECO:0000256" key="2">
    <source>
        <dbReference type="ARBA" id="ARBA00004752"/>
    </source>
</evidence>
<dbReference type="GO" id="GO:0008658">
    <property type="term" value="F:penicillin binding"/>
    <property type="evidence" value="ECO:0007669"/>
    <property type="project" value="InterPro"/>
</dbReference>
<dbReference type="Pfam" id="PF00905">
    <property type="entry name" value="Transpeptidase"/>
    <property type="match status" value="1"/>
</dbReference>
<dbReference type="Gene3D" id="3.40.710.10">
    <property type="entry name" value="DD-peptidase/beta-lactamase superfamily"/>
    <property type="match status" value="2"/>
</dbReference>
<evidence type="ECO:0000256" key="20">
    <source>
        <dbReference type="ARBA" id="ARBA00023251"/>
    </source>
</evidence>
<evidence type="ECO:0000256" key="13">
    <source>
        <dbReference type="ARBA" id="ARBA00022692"/>
    </source>
</evidence>
<evidence type="ECO:0000259" key="30">
    <source>
        <dbReference type="Pfam" id="PF00912"/>
    </source>
</evidence>
<dbReference type="InterPro" id="IPR001460">
    <property type="entry name" value="PCN-bd_Tpept"/>
</dbReference>
<dbReference type="SUPFAM" id="SSF56601">
    <property type="entry name" value="beta-lactamase/transpeptidase-like"/>
    <property type="match status" value="1"/>
</dbReference>
<evidence type="ECO:0000256" key="5">
    <source>
        <dbReference type="ARBA" id="ARBA00012448"/>
    </source>
</evidence>
<evidence type="ECO:0000256" key="7">
    <source>
        <dbReference type="ARBA" id="ARBA00022475"/>
    </source>
</evidence>
<evidence type="ECO:0000256" key="17">
    <source>
        <dbReference type="ARBA" id="ARBA00022984"/>
    </source>
</evidence>
<keyword evidence="19 28" id="KW-0472">Membrane</keyword>
<keyword evidence="20" id="KW-0046">Antibiotic resistance</keyword>
<dbReference type="GO" id="GO:0009002">
    <property type="term" value="F:serine-type D-Ala-D-Ala carboxypeptidase activity"/>
    <property type="evidence" value="ECO:0007669"/>
    <property type="project" value="UniProtKB-EC"/>
</dbReference>
<dbReference type="InterPro" id="IPR001264">
    <property type="entry name" value="Glyco_trans_51"/>
</dbReference>
<evidence type="ECO:0000256" key="24">
    <source>
        <dbReference type="ARBA" id="ARBA00044770"/>
    </source>
</evidence>
<dbReference type="NCBIfam" id="TIGR02074">
    <property type="entry name" value="PBP_1a_fam"/>
    <property type="match status" value="1"/>
</dbReference>
<dbReference type="InterPro" id="IPR050396">
    <property type="entry name" value="Glycosyltr_51/Transpeptidase"/>
</dbReference>
<dbReference type="EMBL" id="SHKO01000002">
    <property type="protein sequence ID" value="RZT94152.1"/>
    <property type="molecule type" value="Genomic_DNA"/>
</dbReference>
<protein>
    <recommendedName>
        <fullName evidence="6">Penicillin-binding protein 1A</fullName>
        <ecNumber evidence="24">2.4.99.28</ecNumber>
        <ecNumber evidence="5">3.4.16.4</ecNumber>
    </recommendedName>
</protein>
<evidence type="ECO:0000313" key="32">
    <source>
        <dbReference type="EMBL" id="RZT94152.1"/>
    </source>
</evidence>
<evidence type="ECO:0000256" key="18">
    <source>
        <dbReference type="ARBA" id="ARBA00022989"/>
    </source>
</evidence>
<reference evidence="32 33" key="1">
    <citation type="submission" date="2019-02" db="EMBL/GenBank/DDBJ databases">
        <title>Genomic Encyclopedia of Type Strains, Phase IV (KMG-IV): sequencing the most valuable type-strain genomes for metagenomic binning, comparative biology and taxonomic classification.</title>
        <authorList>
            <person name="Goeker M."/>
        </authorList>
    </citation>
    <scope>NUCLEOTIDE SEQUENCE [LARGE SCALE GENOMIC DNA]</scope>
    <source>
        <strain evidence="32 33">DSM 23814</strain>
    </source>
</reference>
<evidence type="ECO:0000256" key="4">
    <source>
        <dbReference type="ARBA" id="ARBA00007739"/>
    </source>
</evidence>
<dbReference type="GO" id="GO:0030288">
    <property type="term" value="C:outer membrane-bounded periplasmic space"/>
    <property type="evidence" value="ECO:0007669"/>
    <property type="project" value="TreeGrafter"/>
</dbReference>
<keyword evidence="18 28" id="KW-1133">Transmembrane helix</keyword>
<evidence type="ECO:0000256" key="3">
    <source>
        <dbReference type="ARBA" id="ARBA00007090"/>
    </source>
</evidence>
<dbReference type="GO" id="GO:0006508">
    <property type="term" value="P:proteolysis"/>
    <property type="evidence" value="ECO:0007669"/>
    <property type="project" value="UniProtKB-KW"/>
</dbReference>
<dbReference type="Proteomes" id="UP000293398">
    <property type="component" value="Unassembled WGS sequence"/>
</dbReference>
<keyword evidence="22" id="KW-0961">Cell wall biogenesis/degradation</keyword>
<evidence type="ECO:0000256" key="28">
    <source>
        <dbReference type="SAM" id="Phobius"/>
    </source>
</evidence>
<dbReference type="AlphaFoldDB" id="A0A4Q7VF97"/>
<name>A0A4Q7VF97_9BURK</name>
<accession>A0A4Q7VF97</accession>
<keyword evidence="12" id="KW-0808">Transferase</keyword>
<evidence type="ECO:0000256" key="16">
    <source>
        <dbReference type="ARBA" id="ARBA00022968"/>
    </source>
</evidence>
<evidence type="ECO:0000256" key="6">
    <source>
        <dbReference type="ARBA" id="ARBA00018638"/>
    </source>
</evidence>
<evidence type="ECO:0000256" key="1">
    <source>
        <dbReference type="ARBA" id="ARBA00004249"/>
    </source>
</evidence>
<evidence type="ECO:0000256" key="10">
    <source>
        <dbReference type="ARBA" id="ARBA00022670"/>
    </source>
</evidence>
<evidence type="ECO:0000256" key="14">
    <source>
        <dbReference type="ARBA" id="ARBA00022801"/>
    </source>
</evidence>
<evidence type="ECO:0000256" key="12">
    <source>
        <dbReference type="ARBA" id="ARBA00022679"/>
    </source>
</evidence>
<dbReference type="UniPathway" id="UPA00219"/>
<dbReference type="OrthoDB" id="9766909at2"/>
<evidence type="ECO:0000256" key="9">
    <source>
        <dbReference type="ARBA" id="ARBA00022645"/>
    </source>
</evidence>
<dbReference type="GO" id="GO:0008360">
    <property type="term" value="P:regulation of cell shape"/>
    <property type="evidence" value="ECO:0007669"/>
    <property type="project" value="UniProtKB-KW"/>
</dbReference>
<evidence type="ECO:0000256" key="27">
    <source>
        <dbReference type="SAM" id="MobiDB-lite"/>
    </source>
</evidence>
<dbReference type="GO" id="GO:0071555">
    <property type="term" value="P:cell wall organization"/>
    <property type="evidence" value="ECO:0007669"/>
    <property type="project" value="UniProtKB-KW"/>
</dbReference>
<evidence type="ECO:0000256" key="25">
    <source>
        <dbReference type="ARBA" id="ARBA00049902"/>
    </source>
</evidence>
<keyword evidence="17" id="KW-0573">Peptidoglycan synthesis</keyword>
<evidence type="ECO:0000256" key="15">
    <source>
        <dbReference type="ARBA" id="ARBA00022960"/>
    </source>
</evidence>
<keyword evidence="21" id="KW-0511">Multifunctional enzyme</keyword>
<evidence type="ECO:0000259" key="31">
    <source>
        <dbReference type="Pfam" id="PF17092"/>
    </source>
</evidence>
<dbReference type="RefSeq" id="WP_128393158.1">
    <property type="nucleotide sequence ID" value="NZ_SHKO01000002.1"/>
</dbReference>
<keyword evidence="7" id="KW-1003">Cell membrane</keyword>
<evidence type="ECO:0000256" key="8">
    <source>
        <dbReference type="ARBA" id="ARBA00022519"/>
    </source>
</evidence>
<feature type="domain" description="Penicillin-binding protein OB-like" evidence="31">
    <location>
        <begin position="343"/>
        <end position="450"/>
    </location>
</feature>
<keyword evidence="8" id="KW-0997">Cell inner membrane</keyword>
<comment type="similarity">
    <text evidence="4">In the N-terminal section; belongs to the glycosyltransferase 51 family.</text>
</comment>
<dbReference type="GO" id="GO:0009252">
    <property type="term" value="P:peptidoglycan biosynthetic process"/>
    <property type="evidence" value="ECO:0007669"/>
    <property type="project" value="UniProtKB-UniPathway"/>
</dbReference>
<gene>
    <name evidence="32" type="ORF">EV681_2569</name>
</gene>
<comment type="catalytic activity">
    <reaction evidence="23">
        <text>Preferential cleavage: (Ac)2-L-Lys-D-Ala-|-D-Ala. Also transpeptidation of peptidyl-alanyl moieties that are N-acyl substituents of D-alanine.</text>
        <dbReference type="EC" id="3.4.16.4"/>
    </reaction>
</comment>
<keyword evidence="10" id="KW-0645">Protease</keyword>
<dbReference type="FunFam" id="1.10.3810.10:FF:000003">
    <property type="entry name" value="Penicillin-binding protein 1a"/>
    <property type="match status" value="1"/>
</dbReference>
<dbReference type="GO" id="GO:0046677">
    <property type="term" value="P:response to antibiotic"/>
    <property type="evidence" value="ECO:0007669"/>
    <property type="project" value="UniProtKB-KW"/>
</dbReference>
<dbReference type="GO" id="GO:0008955">
    <property type="term" value="F:peptidoglycan glycosyltransferase activity"/>
    <property type="evidence" value="ECO:0007669"/>
    <property type="project" value="UniProtKB-EC"/>
</dbReference>
<dbReference type="InterPro" id="IPR023346">
    <property type="entry name" value="Lysozyme-like_dom_sf"/>
</dbReference>
<comment type="caution">
    <text evidence="32">The sequence shown here is derived from an EMBL/GenBank/DDBJ whole genome shotgun (WGS) entry which is preliminary data.</text>
</comment>
<dbReference type="EC" id="2.4.99.28" evidence="24"/>
<dbReference type="InterPro" id="IPR031376">
    <property type="entry name" value="PCB_OB"/>
</dbReference>
<dbReference type="InterPro" id="IPR036950">
    <property type="entry name" value="PBP_transglycosylase"/>
</dbReference>
<evidence type="ECO:0000313" key="33">
    <source>
        <dbReference type="Proteomes" id="UP000293398"/>
    </source>
</evidence>
<feature type="domain" description="Glycosyl transferase family 51" evidence="30">
    <location>
        <begin position="79"/>
        <end position="252"/>
    </location>
</feature>
<feature type="domain" description="Penicillin-binding protein transpeptidase" evidence="29">
    <location>
        <begin position="452"/>
        <end position="703"/>
    </location>
</feature>
<evidence type="ECO:0000256" key="23">
    <source>
        <dbReference type="ARBA" id="ARBA00034000"/>
    </source>
</evidence>
<organism evidence="32 33">
    <name type="scientific">Advenella incenata</name>
    <dbReference type="NCBI Taxonomy" id="267800"/>
    <lineage>
        <taxon>Bacteria</taxon>
        <taxon>Pseudomonadati</taxon>
        <taxon>Pseudomonadota</taxon>
        <taxon>Betaproteobacteria</taxon>
        <taxon>Burkholderiales</taxon>
        <taxon>Alcaligenaceae</taxon>
    </lineage>
</organism>
<dbReference type="PANTHER" id="PTHR32282:SF27">
    <property type="entry name" value="PENICILLIN-BINDING PROTEIN 1A"/>
    <property type="match status" value="1"/>
</dbReference>
<comment type="subcellular location">
    <subcellularLocation>
        <location evidence="1">Cell inner membrane</location>
        <topology evidence="1">Single-pass type II membrane protein</topology>
    </subcellularLocation>
</comment>
<keyword evidence="9" id="KW-0121">Carboxypeptidase</keyword>
<comment type="pathway">
    <text evidence="2">Cell wall biogenesis; peptidoglycan biosynthesis.</text>
</comment>
<keyword evidence="14" id="KW-0378">Hydrolase</keyword>
<evidence type="ECO:0000256" key="21">
    <source>
        <dbReference type="ARBA" id="ARBA00023268"/>
    </source>
</evidence>
<keyword evidence="16" id="KW-0735">Signal-anchor</keyword>
<evidence type="ECO:0000259" key="29">
    <source>
        <dbReference type="Pfam" id="PF00905"/>
    </source>
</evidence>
<sequence>MSTRKPNSPRKTVQRPSAGSRIGRFLFQSVIFCIGLGLCGLLLGTLAVALTWPNLPDLKAMTDYRPRVPLRVYTADKVLLAEYGEERRNVLRFNEIPDVMKQALLAAEDDNFYSHGGVDWSGVGRAVIANVVSGAKAQGASTITMQVARNFYLSSEKSFIRKFYELMLTYKIEQNLSKDQILELYLNQIYLGHRSYGFAAASRTYYGKPLSEVTVAEAALLAGIPKAPSRFNPRANMKRAVARQHYVLDRMEKLGYITPEQHQQAMAQKIVLRDNTQETPETNVARHGQYVAELARQLMYNVYKDNVYGRGLSVYTTIRSEDQEVAYHAVREGIMSYTRRKPYPGPAAQVDLPDGIENDTERFDLALEEIRNKHRDSDDLVTAVVLSASANKVVAARTPEQIYELSGKSLGYVKRALVKSGPVSRRIQRGSVIYLQKVDNAWTIINMPTVEGAFISLNPQNGAIESMIGGFDFNRGDFNRVTQAWRQPGSTFKPFVYAAGLERGITPGTNISDQPFHLSAAQTRSKPWSPKNYGNSYTYSQTMRQGLYKSKNMVSIRILQTVGPEFASEFISRFGFDPARQPPKSAYLTMALGAGSVTPLQMASAYSVFANGGYRVNPYIIDSVVDIATGRVIMKAQPAVAGDETKRVLDPRTAYVMNELLRGVAKSGTAARTQATLKRNDIAGKTGTTNQSFDAWFAGFTPKLVGISWLGFDQPKSLGDKETGGGAAMPIWLTYMQTALKKVPVTAPGPMPEGLAKVGDNYYFSEFPLGKALANIGVSGSGARDPNAAKPAGSQSGDAIGKALESFNPMGGPPIRF</sequence>